<evidence type="ECO:0000313" key="3">
    <source>
        <dbReference type="Proteomes" id="UP000684084"/>
    </source>
</evidence>
<comment type="caution">
    <text evidence="2">The sequence shown here is derived from an EMBL/GenBank/DDBJ whole genome shotgun (WGS) entry which is preliminary data.</text>
</comment>
<feature type="compositionally biased region" description="Low complexity" evidence="1">
    <location>
        <begin position="92"/>
        <end position="111"/>
    </location>
</feature>
<sequence>MIAIKENVLCICRGCLYETNNSGKYVSIATRTRHRRRDKKFKNNYIPPNIPLHNIDITTPSRVESTNISEDNDQNDSPEIMEVSSNSESTSIINDNNQNEPINENTLYSSSSEEENNEVEDNEEDEDNNEEYDSDNNEGYDNNSNEEYDNEECDDHYDEEYIDDEEYDTNGEFDDNDEEYDSDQEEDNSGSIPKEFYLSDNLIKGLQLLYVKEKHTLSNEAFNEIMRIFAKHIYFPLQPPRGYDGTNYDPNNLPMRSHASYLQDIEAVENRGRVRNRIMHERAEDWYNWIVLYSLPLLHNYLPTRHINGWARFVRATQLCLEPTISRQELEEIRLIFIRFIHYYENEYYQRDSDRLPATLISFHYLLHIAYSIQETGPPWATWQFPIERLFGMLIPLVHSRQHPYTNLINQITMWLQFAHLQYYSEYNQKVLNIFQKGPLKRAFSFSNTGEKLHPPFQKYNMTNSEIQKVKQYYATALDLAINDIGVITEHIQKYGKLQTESGVLIGSKLANRKGDIVRNNYSIAAKLLVDKNAHLPRAPVDFEEREFYGQILYYFVHELNNELSMLAFVQWIRNPEKLSNNVLFFRYFGETSVVNVAAIDRCVGFLEIAVNKFIIIDRENRISFR</sequence>
<dbReference type="VEuPathDB" id="FungiDB:RhiirFUN_018427"/>
<organism evidence="2 3">
    <name type="scientific">Rhizophagus irregularis</name>
    <dbReference type="NCBI Taxonomy" id="588596"/>
    <lineage>
        <taxon>Eukaryota</taxon>
        <taxon>Fungi</taxon>
        <taxon>Fungi incertae sedis</taxon>
        <taxon>Mucoromycota</taxon>
        <taxon>Glomeromycotina</taxon>
        <taxon>Glomeromycetes</taxon>
        <taxon>Glomerales</taxon>
        <taxon>Glomeraceae</taxon>
        <taxon>Rhizophagus</taxon>
    </lineage>
</organism>
<dbReference type="Proteomes" id="UP000684084">
    <property type="component" value="Unassembled WGS sequence"/>
</dbReference>
<protein>
    <recommendedName>
        <fullName evidence="4">Transposase domain-containing protein</fullName>
    </recommendedName>
</protein>
<gene>
    <name evidence="2" type="ORF">CHRIB12_LOCUS8029</name>
</gene>
<name>A0A915Z2T0_9GLOM</name>
<dbReference type="PANTHER" id="PTHR46579">
    <property type="entry name" value="F5/8 TYPE C DOMAIN-CONTAINING PROTEIN-RELATED"/>
    <property type="match status" value="1"/>
</dbReference>
<feature type="region of interest" description="Disordered" evidence="1">
    <location>
        <begin position="65"/>
        <end position="152"/>
    </location>
</feature>
<evidence type="ECO:0000256" key="1">
    <source>
        <dbReference type="SAM" id="MobiDB-lite"/>
    </source>
</evidence>
<dbReference type="AlphaFoldDB" id="A0A915Z2T0"/>
<feature type="region of interest" description="Disordered" evidence="1">
    <location>
        <begin position="165"/>
        <end position="193"/>
    </location>
</feature>
<evidence type="ECO:0008006" key="4">
    <source>
        <dbReference type="Google" id="ProtNLM"/>
    </source>
</evidence>
<evidence type="ECO:0000313" key="2">
    <source>
        <dbReference type="EMBL" id="CAB5360110.1"/>
    </source>
</evidence>
<dbReference type="PANTHER" id="PTHR46579:SF1">
    <property type="entry name" value="F5_8 TYPE C DOMAIN-CONTAINING PROTEIN"/>
    <property type="match status" value="1"/>
</dbReference>
<feature type="compositionally biased region" description="Acidic residues" evidence="1">
    <location>
        <begin position="165"/>
        <end position="188"/>
    </location>
</feature>
<dbReference type="EMBL" id="CAGKOT010000015">
    <property type="protein sequence ID" value="CAB5360110.1"/>
    <property type="molecule type" value="Genomic_DNA"/>
</dbReference>
<accession>A0A915Z2T0</accession>
<dbReference type="VEuPathDB" id="FungiDB:RhiirFUN_008470"/>
<dbReference type="OrthoDB" id="2423760at2759"/>
<proteinExistence type="predicted"/>
<reference evidence="2" key="1">
    <citation type="submission" date="2020-05" db="EMBL/GenBank/DDBJ databases">
        <authorList>
            <person name="Rincon C."/>
            <person name="Sanders R I."/>
            <person name="Robbins C."/>
            <person name="Chaturvedi A."/>
        </authorList>
    </citation>
    <scope>NUCLEOTIDE SEQUENCE</scope>
    <source>
        <strain evidence="2">CHB12</strain>
    </source>
</reference>
<feature type="compositionally biased region" description="Acidic residues" evidence="1">
    <location>
        <begin position="112"/>
        <end position="152"/>
    </location>
</feature>